<gene>
    <name evidence="3" type="ORF">D9Q81_01055</name>
</gene>
<name>A0A3R9PS68_9CREN</name>
<feature type="domain" description="CAAX prenyl protease 2/Lysostaphin resistance protein A-like" evidence="2">
    <location>
        <begin position="85"/>
        <end position="164"/>
    </location>
</feature>
<sequence length="222" mass="24529">MEAAAYIYIIIMTIFMLSIPSSYFRALISISSLLLILYLRGEDPKIGYRAIPLSSAMAFMMTLPFLLVSDVEYSGANLELGEIVPWHLSIAIWEESVYRGYILGYSLPQFIFSSIIFSLIHSQNPGFGLMPFIGILSAGIFLCLLRVRFGLLSAISFHFCWNIFLEHLWGFPTSGIIGSSIFSSELGGDPMITGGSFGPEGSIIAFIEFSLGSAVLYMLKRA</sequence>
<dbReference type="PANTHER" id="PTHR39430">
    <property type="entry name" value="MEMBRANE-ASSOCIATED PROTEASE-RELATED"/>
    <property type="match status" value="1"/>
</dbReference>
<keyword evidence="1" id="KW-1133">Transmembrane helix</keyword>
<keyword evidence="3" id="KW-0645">Protease</keyword>
<evidence type="ECO:0000256" key="1">
    <source>
        <dbReference type="SAM" id="Phobius"/>
    </source>
</evidence>
<feature type="transmembrane region" description="Helical" evidence="1">
    <location>
        <begin position="6"/>
        <end position="39"/>
    </location>
</feature>
<dbReference type="Pfam" id="PF02517">
    <property type="entry name" value="Rce1-like"/>
    <property type="match status" value="1"/>
</dbReference>
<dbReference type="GO" id="GO:0004175">
    <property type="term" value="F:endopeptidase activity"/>
    <property type="evidence" value="ECO:0007669"/>
    <property type="project" value="UniProtKB-ARBA"/>
</dbReference>
<feature type="transmembrane region" description="Helical" evidence="1">
    <location>
        <begin position="100"/>
        <end position="120"/>
    </location>
</feature>
<evidence type="ECO:0000259" key="2">
    <source>
        <dbReference type="Pfam" id="PF02517"/>
    </source>
</evidence>
<dbReference type="InterPro" id="IPR003675">
    <property type="entry name" value="Rce1/LyrA-like_dom"/>
</dbReference>
<dbReference type="PANTHER" id="PTHR39430:SF1">
    <property type="entry name" value="PROTEASE"/>
    <property type="match status" value="1"/>
</dbReference>
<dbReference type="Proteomes" id="UP000278149">
    <property type="component" value="Unassembled WGS sequence"/>
</dbReference>
<feature type="transmembrane region" description="Helical" evidence="1">
    <location>
        <begin position="202"/>
        <end position="219"/>
    </location>
</feature>
<proteinExistence type="predicted"/>
<dbReference type="RefSeq" id="WP_125740584.1">
    <property type="nucleotide sequence ID" value="NZ_RCOR01000006.1"/>
</dbReference>
<organism evidence="3 4">
    <name type="scientific">Candidatus Korarchaeum cryptofilum</name>
    <dbReference type="NCBI Taxonomy" id="498846"/>
    <lineage>
        <taxon>Archaea</taxon>
        <taxon>Thermoproteota</taxon>
        <taxon>Candidatus Korarchaeia</taxon>
        <taxon>Candidatus Korarchaeales</taxon>
        <taxon>Candidatus Korarchaeaceae</taxon>
        <taxon>Candidatus Korarchaeum</taxon>
    </lineage>
</organism>
<reference evidence="3 4" key="1">
    <citation type="submission" date="2018-10" db="EMBL/GenBank/DDBJ databases">
        <title>Co-occurring genomic capacity for anaerobic methane metabolism and dissimilatory sulfite reduction discovered in the Korarchaeota.</title>
        <authorList>
            <person name="Mckay L.J."/>
            <person name="Dlakic M."/>
            <person name="Fields M.W."/>
            <person name="Delmont T.O."/>
            <person name="Eren A.M."/>
            <person name="Jay Z.J."/>
            <person name="Klingelsmith K.B."/>
            <person name="Rusch D.B."/>
            <person name="Inskeep W.P."/>
        </authorList>
    </citation>
    <scope>NUCLEOTIDE SEQUENCE [LARGE SCALE GENOMIC DNA]</scope>
    <source>
        <strain evidence="3 4">WS</strain>
    </source>
</reference>
<evidence type="ECO:0000313" key="3">
    <source>
        <dbReference type="EMBL" id="RSN70625.1"/>
    </source>
</evidence>
<dbReference type="GO" id="GO:0006508">
    <property type="term" value="P:proteolysis"/>
    <property type="evidence" value="ECO:0007669"/>
    <property type="project" value="UniProtKB-KW"/>
</dbReference>
<feature type="transmembrane region" description="Helical" evidence="1">
    <location>
        <begin position="126"/>
        <end position="147"/>
    </location>
</feature>
<dbReference type="GO" id="GO:0008237">
    <property type="term" value="F:metallopeptidase activity"/>
    <property type="evidence" value="ECO:0007669"/>
    <property type="project" value="UniProtKB-KW"/>
</dbReference>
<dbReference type="AlphaFoldDB" id="A0A3R9PS68"/>
<dbReference type="GO" id="GO:0080120">
    <property type="term" value="P:CAAX-box protein maturation"/>
    <property type="evidence" value="ECO:0007669"/>
    <property type="project" value="UniProtKB-ARBA"/>
</dbReference>
<dbReference type="EMBL" id="RCOR01000006">
    <property type="protein sequence ID" value="RSN70625.1"/>
    <property type="molecule type" value="Genomic_DNA"/>
</dbReference>
<evidence type="ECO:0000313" key="4">
    <source>
        <dbReference type="Proteomes" id="UP000278149"/>
    </source>
</evidence>
<feature type="transmembrane region" description="Helical" evidence="1">
    <location>
        <begin position="46"/>
        <end position="67"/>
    </location>
</feature>
<protein>
    <submittedName>
        <fullName evidence="3">CPBP family intramembrane metalloprotease</fullName>
    </submittedName>
</protein>
<keyword evidence="3" id="KW-0482">Metalloprotease</keyword>
<keyword evidence="1" id="KW-0472">Membrane</keyword>
<accession>A0A3R9PS68</accession>
<keyword evidence="3" id="KW-0378">Hydrolase</keyword>
<feature type="transmembrane region" description="Helical" evidence="1">
    <location>
        <begin position="159"/>
        <end position="182"/>
    </location>
</feature>
<comment type="caution">
    <text evidence="3">The sequence shown here is derived from an EMBL/GenBank/DDBJ whole genome shotgun (WGS) entry which is preliminary data.</text>
</comment>
<keyword evidence="1" id="KW-0812">Transmembrane</keyword>